<gene>
    <name evidence="2" type="primary">PLP1</name>
    <name evidence="2" type="ORF">ATY40_BA7503820</name>
</gene>
<dbReference type="EMBL" id="CP014586">
    <property type="protein sequence ID" value="ANZ77208.1"/>
    <property type="molecule type" value="Genomic_DNA"/>
</dbReference>
<dbReference type="Pfam" id="PF00085">
    <property type="entry name" value="Thioredoxin"/>
    <property type="match status" value="1"/>
</dbReference>
<feature type="domain" description="Thioredoxin" evidence="1">
    <location>
        <begin position="77"/>
        <end position="159"/>
    </location>
</feature>
<organism evidence="2 3">
    <name type="scientific">Komagataella pastoris</name>
    <name type="common">Yeast</name>
    <name type="synonym">Pichia pastoris</name>
    <dbReference type="NCBI Taxonomy" id="4922"/>
    <lineage>
        <taxon>Eukaryota</taxon>
        <taxon>Fungi</taxon>
        <taxon>Dikarya</taxon>
        <taxon>Ascomycota</taxon>
        <taxon>Saccharomycotina</taxon>
        <taxon>Pichiomycetes</taxon>
        <taxon>Pichiales</taxon>
        <taxon>Pichiaceae</taxon>
        <taxon>Komagataella</taxon>
    </lineage>
</organism>
<dbReference type="InterPro" id="IPR036249">
    <property type="entry name" value="Thioredoxin-like_sf"/>
</dbReference>
<keyword evidence="3" id="KW-1185">Reference proteome</keyword>
<dbReference type="Gene3D" id="3.40.30.10">
    <property type="entry name" value="Glutaredoxin"/>
    <property type="match status" value="1"/>
</dbReference>
<reference evidence="2 3" key="1">
    <citation type="submission" date="2016-02" db="EMBL/GenBank/DDBJ databases">
        <title>Comparative genomic and transcriptomic foundation for Pichia pastoris.</title>
        <authorList>
            <person name="Love K.R."/>
            <person name="Shah K.A."/>
            <person name="Whittaker C.A."/>
            <person name="Wu J."/>
            <person name="Bartlett M.C."/>
            <person name="Ma D."/>
            <person name="Leeson R.L."/>
            <person name="Priest M."/>
            <person name="Young S.K."/>
            <person name="Love J.C."/>
        </authorList>
    </citation>
    <scope>NUCLEOTIDE SEQUENCE [LARGE SCALE GENOMIC DNA]</scope>
    <source>
        <strain evidence="2 3">ATCC 28485</strain>
    </source>
</reference>
<dbReference type="AlphaFoldDB" id="A0A1B2JHB6"/>
<dbReference type="SUPFAM" id="SSF52833">
    <property type="entry name" value="Thioredoxin-like"/>
    <property type="match status" value="1"/>
</dbReference>
<accession>A0A1B2JHB6</accession>
<dbReference type="InterPro" id="IPR013766">
    <property type="entry name" value="Thioredoxin_domain"/>
</dbReference>
<dbReference type="Proteomes" id="UP000094565">
    <property type="component" value="Chromosome 3"/>
</dbReference>
<protein>
    <submittedName>
        <fullName evidence="2">BA75_03820T0</fullName>
    </submittedName>
</protein>
<dbReference type="OrthoDB" id="10257948at2759"/>
<name>A0A1B2JHB6_PICPA</name>
<proteinExistence type="predicted"/>
<dbReference type="PANTHER" id="PTHR21148">
    <property type="entry name" value="THIOREDOXIN DOMAIN-CONTAINING PROTEIN 9"/>
    <property type="match status" value="1"/>
</dbReference>
<sequence length="214" mass="24964">MGSKYVEKYQDRLILGDDGDDDELFDELEKDIEDQFLTKYRAERIQQLKQEINKIKDHSSNINLNDHGNMKTIDTEDELLKETVDNERVVIHFFNPSFSTCRIMDEKLSIISTKHIGTRFFRIEAHRAPFLVAKLGIKVLPCLVLYYKGLERDRIVGFDRLSNTQTNFELEALEELLLDSGIVERRTVDFSNLRNKVQNKVNQSKSDSESDLDM</sequence>
<evidence type="ECO:0000313" key="2">
    <source>
        <dbReference type="EMBL" id="ANZ77208.1"/>
    </source>
</evidence>
<evidence type="ECO:0000259" key="1">
    <source>
        <dbReference type="Pfam" id="PF00085"/>
    </source>
</evidence>
<evidence type="ECO:0000313" key="3">
    <source>
        <dbReference type="Proteomes" id="UP000094565"/>
    </source>
</evidence>